<sequence length="59" mass="6598">MRAGPTMCGYPKAGVVLRSRNQRLACDDDRRDERSTALQFMQRAGRRAADVREAGVHHG</sequence>
<reference evidence="1" key="1">
    <citation type="journal article" date="2014" name="Int. J. Syst. Evol. Microbiol.">
        <title>Complete genome sequence of Corynebacterium casei LMG S-19264T (=DSM 44701T), isolated from a smear-ripened cheese.</title>
        <authorList>
            <consortium name="US DOE Joint Genome Institute (JGI-PGF)"/>
            <person name="Walter F."/>
            <person name="Albersmeier A."/>
            <person name="Kalinowski J."/>
            <person name="Ruckert C."/>
        </authorList>
    </citation>
    <scope>NUCLEOTIDE SEQUENCE</scope>
    <source>
        <strain evidence="1">CGMCC 4.7110</strain>
    </source>
</reference>
<comment type="caution">
    <text evidence="1">The sequence shown here is derived from an EMBL/GenBank/DDBJ whole genome shotgun (WGS) entry which is preliminary data.</text>
</comment>
<dbReference type="AlphaFoldDB" id="A0A918CVL4"/>
<keyword evidence="2" id="KW-1185">Reference proteome</keyword>
<proteinExistence type="predicted"/>
<evidence type="ECO:0000313" key="2">
    <source>
        <dbReference type="Proteomes" id="UP000653411"/>
    </source>
</evidence>
<protein>
    <submittedName>
        <fullName evidence="1">Uncharacterized protein</fullName>
    </submittedName>
</protein>
<dbReference type="EMBL" id="BMML01000022">
    <property type="protein sequence ID" value="GGN33740.1"/>
    <property type="molecule type" value="Genomic_DNA"/>
</dbReference>
<gene>
    <name evidence="1" type="ORF">GCM10011578_073780</name>
</gene>
<accession>A0A918CVL4</accession>
<evidence type="ECO:0000313" key="1">
    <source>
        <dbReference type="EMBL" id="GGN33740.1"/>
    </source>
</evidence>
<reference evidence="1" key="2">
    <citation type="submission" date="2020-09" db="EMBL/GenBank/DDBJ databases">
        <authorList>
            <person name="Sun Q."/>
            <person name="Zhou Y."/>
        </authorList>
    </citation>
    <scope>NUCLEOTIDE SEQUENCE</scope>
    <source>
        <strain evidence="1">CGMCC 4.7110</strain>
    </source>
</reference>
<organism evidence="1 2">
    <name type="scientific">Streptomyces fuscichromogenes</name>
    <dbReference type="NCBI Taxonomy" id="1324013"/>
    <lineage>
        <taxon>Bacteria</taxon>
        <taxon>Bacillati</taxon>
        <taxon>Actinomycetota</taxon>
        <taxon>Actinomycetes</taxon>
        <taxon>Kitasatosporales</taxon>
        <taxon>Streptomycetaceae</taxon>
        <taxon>Streptomyces</taxon>
    </lineage>
</organism>
<name>A0A918CVL4_9ACTN</name>
<dbReference type="Proteomes" id="UP000653411">
    <property type="component" value="Unassembled WGS sequence"/>
</dbReference>